<evidence type="ECO:0000313" key="2">
    <source>
        <dbReference type="Proteomes" id="UP000051012"/>
    </source>
</evidence>
<sequence length="355" mass="40484">MGVKLVAYKYVPMGFEMILEEEKFSSEAKIFNHWFNIKITDDPSTWDKEILWLNDMQSTLGELTSEQRLIRAHIAEFCRRHPLFPESIEIVCEEIGNTQLSNPLKIGCEGRGLLDALGYHDSHSMNDQQTEMINKYGESLKNWLAQNQPKDSLDFKIFRFLGEPTKKNKSFVEKLISLITANEVSVYSLKHFCGSECQQTSVLEDPWTPFPFGCFKCQAGCPDDASIPRCSCAQGMIIDAGLLCAGQFSGKQSMAHEFRRFIEEHSLVYAIAINSWLHEISVKEIASLNINLQATAKRISFLLGEKDNTKEWLVACFLKTIKDNHQGRPEDGVKRAELIDDYPEATSWFKNKYTA</sequence>
<evidence type="ECO:0000313" key="1">
    <source>
        <dbReference type="EMBL" id="KPJ73592.1"/>
    </source>
</evidence>
<gene>
    <name evidence="1" type="ORF">AMJ52_03490</name>
</gene>
<comment type="caution">
    <text evidence="1">The sequence shown here is derived from an EMBL/GenBank/DDBJ whole genome shotgun (WGS) entry which is preliminary data.</text>
</comment>
<proteinExistence type="predicted"/>
<protein>
    <submittedName>
        <fullName evidence="1">Uncharacterized protein</fullName>
    </submittedName>
</protein>
<dbReference type="Proteomes" id="UP000051012">
    <property type="component" value="Unassembled WGS sequence"/>
</dbReference>
<dbReference type="AlphaFoldDB" id="A0A0S7YFQ5"/>
<organism evidence="1 2">
    <name type="scientific">candidate division TA06 bacterium DG_78</name>
    <dbReference type="NCBI Taxonomy" id="1703772"/>
    <lineage>
        <taxon>Bacteria</taxon>
        <taxon>Bacteria division TA06</taxon>
    </lineage>
</organism>
<name>A0A0S7YFQ5_UNCT6</name>
<accession>A0A0S7YFQ5</accession>
<reference evidence="1 2" key="1">
    <citation type="journal article" date="2015" name="Microbiome">
        <title>Genomic resolution of linkages in carbon, nitrogen, and sulfur cycling among widespread estuary sediment bacteria.</title>
        <authorList>
            <person name="Baker B.J."/>
            <person name="Lazar C.S."/>
            <person name="Teske A.P."/>
            <person name="Dick G.J."/>
        </authorList>
    </citation>
    <scope>NUCLEOTIDE SEQUENCE [LARGE SCALE GENOMIC DNA]</scope>
    <source>
        <strain evidence="1">DG_78</strain>
    </source>
</reference>
<dbReference type="EMBL" id="LJNI01000031">
    <property type="protein sequence ID" value="KPJ73592.1"/>
    <property type="molecule type" value="Genomic_DNA"/>
</dbReference>